<feature type="domain" description="Orn/Lys/Arg decarboxylases family 1 pyridoxal-P attachment site" evidence="6">
    <location>
        <begin position="6"/>
        <end position="276"/>
    </location>
</feature>
<dbReference type="InterPro" id="IPR015424">
    <property type="entry name" value="PyrdxlP-dep_Trfase"/>
</dbReference>
<feature type="domain" description="Orn/Lys/Arg decarboxylase C-terminal" evidence="7">
    <location>
        <begin position="422"/>
        <end position="464"/>
    </location>
</feature>
<dbReference type="OrthoDB" id="9815233at2"/>
<dbReference type="Proteomes" id="UP000008178">
    <property type="component" value="Chromosome"/>
</dbReference>
<dbReference type="AlphaFoldDB" id="G2T509"/>
<dbReference type="InterPro" id="IPR015421">
    <property type="entry name" value="PyrdxlP-dep_Trfase_major"/>
</dbReference>
<accession>G2T509</accession>
<protein>
    <submittedName>
        <fullName evidence="8">Arginine/lysine/ornithine decarboxylase</fullName>
    </submittedName>
</protein>
<evidence type="ECO:0000259" key="7">
    <source>
        <dbReference type="Pfam" id="PF03711"/>
    </source>
</evidence>
<dbReference type="BioCyc" id="RHOM585394:G1H02-3320-MONOMER"/>
<keyword evidence="9" id="KW-1185">Reference proteome</keyword>
<dbReference type="SUPFAM" id="SSF53383">
    <property type="entry name" value="PLP-dependent transferases"/>
    <property type="match status" value="1"/>
</dbReference>
<dbReference type="PANTHER" id="PTHR43277">
    <property type="entry name" value="ARGININE DECARBOXYLASE"/>
    <property type="match status" value="1"/>
</dbReference>
<evidence type="ECO:0000313" key="9">
    <source>
        <dbReference type="Proteomes" id="UP000008178"/>
    </source>
</evidence>
<name>G2T509_ROSHA</name>
<dbReference type="Pfam" id="PF03711">
    <property type="entry name" value="OKR_DC_1_C"/>
    <property type="match status" value="1"/>
</dbReference>
<sequence length="489" mass="54757">MEREHLYQQLISYGESDVYPFHMPGHKRRALSFPNPYTIDITEIDGFDNLHHAEGLIREAEERAAKLYGADRSYYLVNGSTCGLLAAICAAARRGDKVLAARNCHKAVYHAISMQGLAAEFLYPAITRGDLQGQITAAQVEEALTKHPDIAVVILTSPTYEGIVSDVAAIAACCHAHGAALIVDEAHGAHFGFGAGFPENAVRLGADAVIMSLHKTLPSFTQTALLHCNGTRIDPGRVARYLGVYETSSPSYLFMAGMDACIDLIREQGAELFAEYRRRLDAFYRDTADLTQLHVMRREDLCKEEAYDWDDSKLIIYAGTMGGEALHQELLGHYHLQMEMVSADYVLGMTSLMDTDEGMRRLVTALHEIDEKNRRMAEPHETAEENRKTELDGEVPEAGFTARMYRKNPRRMQIYQALDLPYREVPLDEAVGKMAADYVYLYPPGIPLIVPGEVITEEFIRHIRECRERKLNVEGQGNLAPGRIKIVYF</sequence>
<dbReference type="EMBL" id="CP003040">
    <property type="protein sequence ID" value="AEN98448.1"/>
    <property type="molecule type" value="Genomic_DNA"/>
</dbReference>
<evidence type="ECO:0000256" key="3">
    <source>
        <dbReference type="ARBA" id="ARBA00022793"/>
    </source>
</evidence>
<evidence type="ECO:0000256" key="5">
    <source>
        <dbReference type="ARBA" id="ARBA00023239"/>
    </source>
</evidence>
<reference evidence="8 9" key="1">
    <citation type="journal article" date="2015" name="Genome Announc.">
        <title>Complete genome sequence of the human gut symbiont Roseburia hominis.</title>
        <authorList>
            <person name="Travis A.J."/>
            <person name="Kelly D."/>
            <person name="Flint H.J."/>
            <person name="Aminov R.I."/>
        </authorList>
    </citation>
    <scope>NUCLEOTIDE SEQUENCE [LARGE SCALE GENOMIC DNA]</scope>
    <source>
        <strain evidence="9">DSM 16839 / JCM 17582 / NCIMB 14029 / A2-183</strain>
    </source>
</reference>
<dbReference type="InterPro" id="IPR000310">
    <property type="entry name" value="Orn/Lys/Arg_deCO2ase_major_dom"/>
</dbReference>
<dbReference type="InterPro" id="IPR036633">
    <property type="entry name" value="Prn/Lys/Arg_de-COase_C_sf"/>
</dbReference>
<evidence type="ECO:0000256" key="1">
    <source>
        <dbReference type="ARBA" id="ARBA00001933"/>
    </source>
</evidence>
<evidence type="ECO:0000313" key="8">
    <source>
        <dbReference type="EMBL" id="AEN98448.1"/>
    </source>
</evidence>
<dbReference type="GO" id="GO:0016831">
    <property type="term" value="F:carboxy-lyase activity"/>
    <property type="evidence" value="ECO:0007669"/>
    <property type="project" value="UniProtKB-KW"/>
</dbReference>
<dbReference type="PANTHER" id="PTHR43277:SF4">
    <property type="entry name" value="ARGININE DECARBOXYLASE"/>
    <property type="match status" value="1"/>
</dbReference>
<dbReference type="STRING" id="585394.RHOM_16720"/>
<dbReference type="Gene3D" id="3.90.105.10">
    <property type="entry name" value="Molybdopterin biosynthesis moea protein, domain 2"/>
    <property type="match status" value="1"/>
</dbReference>
<evidence type="ECO:0000256" key="2">
    <source>
        <dbReference type="ARBA" id="ARBA00010671"/>
    </source>
</evidence>
<keyword evidence="4" id="KW-0663">Pyridoxal phosphate</keyword>
<comment type="similarity">
    <text evidence="2">Belongs to the Orn/Lys/Arg decarboxylase class-I family.</text>
</comment>
<dbReference type="eggNOG" id="COG1982">
    <property type="taxonomic scope" value="Bacteria"/>
</dbReference>
<evidence type="ECO:0000256" key="4">
    <source>
        <dbReference type="ARBA" id="ARBA00022898"/>
    </source>
</evidence>
<gene>
    <name evidence="8" type="ordered locus">RHOM_16720</name>
</gene>
<dbReference type="Pfam" id="PF01276">
    <property type="entry name" value="OKR_DC_1"/>
    <property type="match status" value="1"/>
</dbReference>
<evidence type="ECO:0000259" key="6">
    <source>
        <dbReference type="Pfam" id="PF01276"/>
    </source>
</evidence>
<dbReference type="SUPFAM" id="SSF55904">
    <property type="entry name" value="Ornithine decarboxylase C-terminal domain"/>
    <property type="match status" value="1"/>
</dbReference>
<comment type="cofactor">
    <cofactor evidence="1">
        <name>pyridoxal 5'-phosphate</name>
        <dbReference type="ChEBI" id="CHEBI:597326"/>
    </cofactor>
</comment>
<dbReference type="InterPro" id="IPR008286">
    <property type="entry name" value="Prn/Lys/Arg_de-COase_C"/>
</dbReference>
<proteinExistence type="inferred from homology"/>
<dbReference type="InterPro" id="IPR052357">
    <property type="entry name" value="Orn_Lys_Arg_decarboxylase-I"/>
</dbReference>
<organism evidence="8 9">
    <name type="scientific">Roseburia hominis (strain DSM 16839 / JCM 17582 / NCIMB 14029 / A2-183)</name>
    <dbReference type="NCBI Taxonomy" id="585394"/>
    <lineage>
        <taxon>Bacteria</taxon>
        <taxon>Bacillati</taxon>
        <taxon>Bacillota</taxon>
        <taxon>Clostridia</taxon>
        <taxon>Lachnospirales</taxon>
        <taxon>Lachnospiraceae</taxon>
        <taxon>Roseburia</taxon>
    </lineage>
</organism>
<dbReference type="KEGG" id="rho:RHOM_16720"/>
<dbReference type="HOGENOM" id="CLU_025925_1_1_9"/>
<dbReference type="Gene3D" id="3.40.640.10">
    <property type="entry name" value="Type I PLP-dependent aspartate aminotransferase-like (Major domain)"/>
    <property type="match status" value="1"/>
</dbReference>
<keyword evidence="3" id="KW-0210">Decarboxylase</keyword>
<keyword evidence="5" id="KW-0456">Lyase</keyword>